<evidence type="ECO:0000313" key="3">
    <source>
        <dbReference type="Proteomes" id="UP000314294"/>
    </source>
</evidence>
<gene>
    <name evidence="2" type="ORF">EYF80_048597</name>
</gene>
<evidence type="ECO:0000313" key="2">
    <source>
        <dbReference type="EMBL" id="TNN41241.1"/>
    </source>
</evidence>
<evidence type="ECO:0000256" key="1">
    <source>
        <dbReference type="SAM" id="MobiDB-lite"/>
    </source>
</evidence>
<name>A0A4Z2FJV5_9TELE</name>
<proteinExistence type="predicted"/>
<dbReference type="EMBL" id="SRLO01001124">
    <property type="protein sequence ID" value="TNN41241.1"/>
    <property type="molecule type" value="Genomic_DNA"/>
</dbReference>
<comment type="caution">
    <text evidence="2">The sequence shown here is derived from an EMBL/GenBank/DDBJ whole genome shotgun (WGS) entry which is preliminary data.</text>
</comment>
<dbReference type="AlphaFoldDB" id="A0A4Z2FJV5"/>
<reference evidence="2 3" key="1">
    <citation type="submission" date="2019-03" db="EMBL/GenBank/DDBJ databases">
        <title>First draft genome of Liparis tanakae, snailfish: a comprehensive survey of snailfish specific genes.</title>
        <authorList>
            <person name="Kim W."/>
            <person name="Song I."/>
            <person name="Jeong J.-H."/>
            <person name="Kim D."/>
            <person name="Kim S."/>
            <person name="Ryu S."/>
            <person name="Song J.Y."/>
            <person name="Lee S.K."/>
        </authorList>
    </citation>
    <scope>NUCLEOTIDE SEQUENCE [LARGE SCALE GENOMIC DNA]</scope>
    <source>
        <tissue evidence="2">Muscle</tissue>
    </source>
</reference>
<protein>
    <submittedName>
        <fullName evidence="2">Uncharacterized protein</fullName>
    </submittedName>
</protein>
<feature type="region of interest" description="Disordered" evidence="1">
    <location>
        <begin position="74"/>
        <end position="96"/>
    </location>
</feature>
<dbReference type="Proteomes" id="UP000314294">
    <property type="component" value="Unassembled WGS sequence"/>
</dbReference>
<feature type="region of interest" description="Disordered" evidence="1">
    <location>
        <begin position="1"/>
        <end position="34"/>
    </location>
</feature>
<sequence>MLDSNAPALKERSRLEKASSTTASGRDRQRQKLKLTVQSQEVVEHLEQREAVPRVHGLQLQSGVHVGSVQRQEGLGVGGHQIGPPRERLGQEVVWD</sequence>
<accession>A0A4Z2FJV5</accession>
<organism evidence="2 3">
    <name type="scientific">Liparis tanakae</name>
    <name type="common">Tanaka's snailfish</name>
    <dbReference type="NCBI Taxonomy" id="230148"/>
    <lineage>
        <taxon>Eukaryota</taxon>
        <taxon>Metazoa</taxon>
        <taxon>Chordata</taxon>
        <taxon>Craniata</taxon>
        <taxon>Vertebrata</taxon>
        <taxon>Euteleostomi</taxon>
        <taxon>Actinopterygii</taxon>
        <taxon>Neopterygii</taxon>
        <taxon>Teleostei</taxon>
        <taxon>Neoteleostei</taxon>
        <taxon>Acanthomorphata</taxon>
        <taxon>Eupercaria</taxon>
        <taxon>Perciformes</taxon>
        <taxon>Cottioidei</taxon>
        <taxon>Cottales</taxon>
        <taxon>Liparidae</taxon>
        <taxon>Liparis</taxon>
    </lineage>
</organism>
<keyword evidence="3" id="KW-1185">Reference proteome</keyword>